<dbReference type="SUPFAM" id="SSF52540">
    <property type="entry name" value="P-loop containing nucleoside triphosphate hydrolases"/>
    <property type="match status" value="1"/>
</dbReference>
<feature type="repeat" description="ANK" evidence="14">
    <location>
        <begin position="625"/>
        <end position="657"/>
    </location>
</feature>
<dbReference type="GO" id="GO:0003712">
    <property type="term" value="F:transcription coregulator activity"/>
    <property type="evidence" value="ECO:0007669"/>
    <property type="project" value="TreeGrafter"/>
</dbReference>
<keyword evidence="11" id="KW-0010">Activator</keyword>
<dbReference type="InterPro" id="IPR013783">
    <property type="entry name" value="Ig-like_fold"/>
</dbReference>
<keyword evidence="8 14" id="KW-0040">ANK repeat</keyword>
<keyword evidence="5" id="KW-0106">Calcium</keyword>
<feature type="domain" description="CG-1" evidence="16">
    <location>
        <begin position="15"/>
        <end position="141"/>
    </location>
</feature>
<dbReference type="FunFam" id="2.60.40.10:FF:000314">
    <property type="entry name" value="Calmodulin-binding transcription activator 2"/>
    <property type="match status" value="1"/>
</dbReference>
<evidence type="ECO:0000256" key="11">
    <source>
        <dbReference type="ARBA" id="ARBA00023159"/>
    </source>
</evidence>
<keyword evidence="3" id="KW-0597">Phosphoprotein</keyword>
<feature type="repeat" description="ANK" evidence="14">
    <location>
        <begin position="658"/>
        <end position="690"/>
    </location>
</feature>
<dbReference type="OrthoDB" id="407555at2759"/>
<evidence type="ECO:0000256" key="13">
    <source>
        <dbReference type="ARBA" id="ARBA00023242"/>
    </source>
</evidence>
<keyword evidence="18" id="KW-1185">Reference proteome</keyword>
<comment type="subcellular location">
    <subcellularLocation>
        <location evidence="1">Nucleus</location>
    </subcellularLocation>
</comment>
<dbReference type="InterPro" id="IPR005559">
    <property type="entry name" value="CG-1_dom"/>
</dbReference>
<evidence type="ECO:0000256" key="14">
    <source>
        <dbReference type="PROSITE-ProRule" id="PRU00023"/>
    </source>
</evidence>
<keyword evidence="13" id="KW-0539">Nucleus</keyword>
<dbReference type="InterPro" id="IPR000048">
    <property type="entry name" value="IQ_motif_EF-hand-BS"/>
</dbReference>
<feature type="region of interest" description="Disordered" evidence="15">
    <location>
        <begin position="156"/>
        <end position="179"/>
    </location>
</feature>
<evidence type="ECO:0000259" key="16">
    <source>
        <dbReference type="PROSITE" id="PS51437"/>
    </source>
</evidence>
<evidence type="ECO:0000256" key="2">
    <source>
        <dbReference type="ARBA" id="ARBA00008267"/>
    </source>
</evidence>
<dbReference type="Pfam" id="PF12796">
    <property type="entry name" value="Ank_2"/>
    <property type="match status" value="1"/>
</dbReference>
<dbReference type="InterPro" id="IPR002909">
    <property type="entry name" value="IPT_dom"/>
</dbReference>
<keyword evidence="9" id="KW-0175">Coiled coil</keyword>
<dbReference type="Pfam" id="PF00612">
    <property type="entry name" value="IQ"/>
    <property type="match status" value="2"/>
</dbReference>
<dbReference type="Pfam" id="PF03859">
    <property type="entry name" value="CG-1"/>
    <property type="match status" value="1"/>
</dbReference>
<dbReference type="Gene3D" id="1.20.5.190">
    <property type="match status" value="1"/>
</dbReference>
<evidence type="ECO:0000256" key="3">
    <source>
        <dbReference type="ARBA" id="ARBA00022553"/>
    </source>
</evidence>
<dbReference type="PROSITE" id="PS50096">
    <property type="entry name" value="IQ"/>
    <property type="match status" value="2"/>
</dbReference>
<evidence type="ECO:0000256" key="5">
    <source>
        <dbReference type="ARBA" id="ARBA00022837"/>
    </source>
</evidence>
<evidence type="ECO:0000256" key="7">
    <source>
        <dbReference type="ARBA" id="ARBA00023015"/>
    </source>
</evidence>
<dbReference type="PANTHER" id="PTHR23335:SF29">
    <property type="entry name" value="CALMODULIN-BINDING TRANSCRIPTION ACTIVATOR 1"/>
    <property type="match status" value="1"/>
</dbReference>
<dbReference type="EMBL" id="LWDX02020004">
    <property type="protein sequence ID" value="OEL33020.1"/>
    <property type="molecule type" value="Genomic_DNA"/>
</dbReference>
<dbReference type="Gene3D" id="2.60.40.10">
    <property type="entry name" value="Immunoglobulins"/>
    <property type="match status" value="1"/>
</dbReference>
<dbReference type="CDD" id="cd23767">
    <property type="entry name" value="IQCD"/>
    <property type="match status" value="1"/>
</dbReference>
<dbReference type="FunFam" id="1.25.40.20:FF:000140">
    <property type="entry name" value="Calmodulin-binding transcription activator 2"/>
    <property type="match status" value="1"/>
</dbReference>
<evidence type="ECO:0000256" key="9">
    <source>
        <dbReference type="ARBA" id="ARBA00023054"/>
    </source>
</evidence>
<evidence type="ECO:0000256" key="12">
    <source>
        <dbReference type="ARBA" id="ARBA00023163"/>
    </source>
</evidence>
<dbReference type="InterPro" id="IPR014756">
    <property type="entry name" value="Ig_E-set"/>
</dbReference>
<evidence type="ECO:0000313" key="18">
    <source>
        <dbReference type="Proteomes" id="UP000095767"/>
    </source>
</evidence>
<dbReference type="SMART" id="SM01076">
    <property type="entry name" value="CG-1"/>
    <property type="match status" value="1"/>
</dbReference>
<keyword evidence="6" id="KW-0112">Calmodulin-binding</keyword>
<dbReference type="InterPro" id="IPR002110">
    <property type="entry name" value="Ankyrin_rpt"/>
</dbReference>
<dbReference type="PROSITE" id="PS51437">
    <property type="entry name" value="CG_1"/>
    <property type="match status" value="1"/>
</dbReference>
<organism evidence="17 18">
    <name type="scientific">Dichanthelium oligosanthes</name>
    <dbReference type="NCBI Taxonomy" id="888268"/>
    <lineage>
        <taxon>Eukaryota</taxon>
        <taxon>Viridiplantae</taxon>
        <taxon>Streptophyta</taxon>
        <taxon>Embryophyta</taxon>
        <taxon>Tracheophyta</taxon>
        <taxon>Spermatophyta</taxon>
        <taxon>Magnoliopsida</taxon>
        <taxon>Liliopsida</taxon>
        <taxon>Poales</taxon>
        <taxon>Poaceae</taxon>
        <taxon>PACMAD clade</taxon>
        <taxon>Panicoideae</taxon>
        <taxon>Panicodae</taxon>
        <taxon>Paniceae</taxon>
        <taxon>Dichantheliinae</taxon>
        <taxon>Dichanthelium</taxon>
    </lineage>
</organism>
<dbReference type="CDD" id="cd00102">
    <property type="entry name" value="IPT"/>
    <property type="match status" value="1"/>
</dbReference>
<dbReference type="AlphaFoldDB" id="A0A1E5W710"/>
<dbReference type="PANTHER" id="PTHR23335">
    <property type="entry name" value="CALMODULIN-BINDING TRANSCRIPTION ACTIVATOR CAMTA"/>
    <property type="match status" value="1"/>
</dbReference>
<dbReference type="SUPFAM" id="SSF48403">
    <property type="entry name" value="Ankyrin repeat"/>
    <property type="match status" value="1"/>
</dbReference>
<name>A0A1E5W710_9POAL</name>
<dbReference type="SUPFAM" id="SSF81296">
    <property type="entry name" value="E set domains"/>
    <property type="match status" value="1"/>
</dbReference>
<gene>
    <name evidence="17" type="ORF">BAE44_0005962</name>
</gene>
<evidence type="ECO:0000256" key="6">
    <source>
        <dbReference type="ARBA" id="ARBA00022860"/>
    </source>
</evidence>
<dbReference type="Pfam" id="PF01833">
    <property type="entry name" value="TIG"/>
    <property type="match status" value="1"/>
</dbReference>
<protein>
    <submittedName>
        <fullName evidence="17">Calmodulin-binding transcription activator 3</fullName>
    </submittedName>
</protein>
<keyword evidence="4" id="KW-0677">Repeat</keyword>
<feature type="compositionally biased region" description="Polar residues" evidence="15">
    <location>
        <begin position="158"/>
        <end position="178"/>
    </location>
</feature>
<keyword evidence="12" id="KW-0804">Transcription</keyword>
<evidence type="ECO:0000256" key="10">
    <source>
        <dbReference type="ARBA" id="ARBA00023125"/>
    </source>
</evidence>
<dbReference type="Proteomes" id="UP000095767">
    <property type="component" value="Unassembled WGS sequence"/>
</dbReference>
<dbReference type="InterPro" id="IPR027417">
    <property type="entry name" value="P-loop_NTPase"/>
</dbReference>
<reference evidence="17 18" key="1">
    <citation type="submission" date="2016-09" db="EMBL/GenBank/DDBJ databases">
        <title>The draft genome of Dichanthelium oligosanthes: A C3 panicoid grass species.</title>
        <authorList>
            <person name="Studer A.J."/>
            <person name="Schnable J.C."/>
            <person name="Brutnell T.P."/>
        </authorList>
    </citation>
    <scope>NUCLEOTIDE SEQUENCE [LARGE SCALE GENOMIC DNA]</scope>
    <source>
        <strain evidence="18">cv. Kellogg 1175</strain>
        <tissue evidence="17">Leaf</tissue>
    </source>
</reference>
<evidence type="ECO:0000256" key="1">
    <source>
        <dbReference type="ARBA" id="ARBA00004123"/>
    </source>
</evidence>
<dbReference type="GO" id="GO:0005516">
    <property type="term" value="F:calmodulin binding"/>
    <property type="evidence" value="ECO:0007669"/>
    <property type="project" value="UniProtKB-KW"/>
</dbReference>
<comment type="caution">
    <text evidence="17">The sequence shown here is derived from an EMBL/GenBank/DDBJ whole genome shotgun (WGS) entry which is preliminary data.</text>
</comment>
<accession>A0A1E5W710</accession>
<sequence length="1157" mass="129068">MAEARRYAIAPQLDIEQILKEAQHRWLRPAEICEILKNYRNFHIAPEPPNRPPSGSLFLFDRKVLRYFRKDGHNWRKKRDGKTIKEAHERLKSGSIDVLHCYYAHGEENGNFQRRSYWMLEEDFMHIVLVHYLEVKGGKSSSRIRGHDDMLQAARTDSPLSQLPSQTTQGESSLSGQASEYEETESVYCHYGPKLSWPVFFCYPYLGNHQGFPAIATTTDFYSHGQDALPVALNEPGLGITFNGADNQLDPSLLNGLVKPDQGVHIMPPPQITDPSKQFPFTEGPGIESFTFDEVYSNGLSIKDADTIGTDEESLWQLPGAISSFPTEDGLQQNYRSLDEAINTLLKTQSSSLSDILKDSFKKSDSFTRWMSKELCEVDDSQIKSSSGVYWSSEETGNSIEASSRDQLDQFTVDPVLAQDQLFSIFVFSPSWTYAGSKTRVLITGRFLNSDEVQRCKWSCMFGEVEVPAEISGDGTLRCYSPLHKPGRVPFYVTCSNRLACSEIREFEFRPSDSQHMDGPGPHDAANKTYLQMRLDDLLSLGQDEYQAMVSNPTKEMTDLSKKISSLMTDNDSWSELLKLAGDNELATDDKQDQFFEKRLKEKLHTWLVHKTGDGGKGPSVLDEEGHGVLHLAAALGYDWAIRPTISAGVNINFRDAHGWTALHWAAFCGRERTVVALIALGAASGALTDPTPDFPTGSTPADLASANGYKGISGFLAESSLTSHLQTLNLKEAMGSHASEISGLPGIGDVTERRASPLAGEGLLAGSMGDSLGAVRNASQAAARIYQVFRMQSFQRKQAVQYEDDNGAISDDRALSLLSVKPSKPGQLDPLHAAATRIQNKFRGWKGRKEFLLIRQRIVKIQAHVRGHQVRKHYRKIVWSVGIVEKVILRWRRRGAGLRGFRSTEGAVEGTSRSGSDVIQNKPAEDDYDFLQRGRKQTEERLQKALARVKSMVQYPDARDQYKRILTAVTRLQESQAMQEKMLESSTDMDEGFVMTEFKELWDDDMPMPGFPPSRSPSPGRFEPLPPSPYAAAAMDAAPSAFMVLTGHLVLDELAVRPPKKWAKIQCASKKAHGCGKHGEELVEDLSLWLSLFDGEDDLNSSLCIRMSDDALRSVQADLGISRSMVDAEGSVQIANQERLVLTLFLRRQCCVKRAY</sequence>
<evidence type="ECO:0000313" key="17">
    <source>
        <dbReference type="EMBL" id="OEL33020.1"/>
    </source>
</evidence>
<evidence type="ECO:0000256" key="4">
    <source>
        <dbReference type="ARBA" id="ARBA00022737"/>
    </source>
</evidence>
<keyword evidence="10" id="KW-0238">DNA-binding</keyword>
<evidence type="ECO:0000256" key="15">
    <source>
        <dbReference type="SAM" id="MobiDB-lite"/>
    </source>
</evidence>
<comment type="similarity">
    <text evidence="2">Belongs to the CAMTA family.</text>
</comment>
<dbReference type="GO" id="GO:0005634">
    <property type="term" value="C:nucleus"/>
    <property type="evidence" value="ECO:0007669"/>
    <property type="project" value="UniProtKB-SubCell"/>
</dbReference>
<dbReference type="Gene3D" id="1.25.40.20">
    <property type="entry name" value="Ankyrin repeat-containing domain"/>
    <property type="match status" value="1"/>
</dbReference>
<dbReference type="FunFam" id="1.20.5.190:FF:000003">
    <property type="entry name" value="Calmodulin-binding transcription activator 2"/>
    <property type="match status" value="1"/>
</dbReference>
<dbReference type="GO" id="GO:0003690">
    <property type="term" value="F:double-stranded DNA binding"/>
    <property type="evidence" value="ECO:0007669"/>
    <property type="project" value="TreeGrafter"/>
</dbReference>
<dbReference type="GO" id="GO:0006357">
    <property type="term" value="P:regulation of transcription by RNA polymerase II"/>
    <property type="evidence" value="ECO:0007669"/>
    <property type="project" value="TreeGrafter"/>
</dbReference>
<keyword evidence="7" id="KW-0805">Transcription regulation</keyword>
<dbReference type="PROSITE" id="PS50088">
    <property type="entry name" value="ANK_REPEAT"/>
    <property type="match status" value="2"/>
</dbReference>
<dbReference type="GO" id="GO:0009409">
    <property type="term" value="P:response to cold"/>
    <property type="evidence" value="ECO:0007669"/>
    <property type="project" value="UniProtKB-ARBA"/>
</dbReference>
<dbReference type="InterPro" id="IPR036770">
    <property type="entry name" value="Ankyrin_rpt-contain_sf"/>
</dbReference>
<evidence type="ECO:0000256" key="8">
    <source>
        <dbReference type="ARBA" id="ARBA00023043"/>
    </source>
</evidence>
<dbReference type="SMART" id="SM00015">
    <property type="entry name" value="IQ"/>
    <property type="match status" value="2"/>
</dbReference>
<proteinExistence type="inferred from homology"/>